<name>A0A2H9U7Y6_9GAMM</name>
<keyword evidence="9" id="KW-1185">Reference proteome</keyword>
<gene>
    <name evidence="8" type="ORF">CUC53_03700</name>
</gene>
<evidence type="ECO:0000256" key="2">
    <source>
        <dbReference type="ARBA" id="ARBA00009772"/>
    </source>
</evidence>
<evidence type="ECO:0000256" key="6">
    <source>
        <dbReference type="ARBA" id="ARBA00023136"/>
    </source>
</evidence>
<proteinExistence type="inferred from homology"/>
<keyword evidence="3 7" id="KW-1003">Cell membrane</keyword>
<feature type="transmembrane region" description="Helical" evidence="7">
    <location>
        <begin position="180"/>
        <end position="199"/>
    </location>
</feature>
<evidence type="ECO:0000313" key="8">
    <source>
        <dbReference type="EMBL" id="PJG60121.1"/>
    </source>
</evidence>
<comment type="caution">
    <text evidence="8">The sequence shown here is derived from an EMBL/GenBank/DDBJ whole genome shotgun (WGS) entry which is preliminary data.</text>
</comment>
<evidence type="ECO:0000256" key="4">
    <source>
        <dbReference type="ARBA" id="ARBA00022692"/>
    </source>
</evidence>
<evidence type="ECO:0000256" key="3">
    <source>
        <dbReference type="ARBA" id="ARBA00022475"/>
    </source>
</evidence>
<dbReference type="OrthoDB" id="9807748at2"/>
<dbReference type="GO" id="GO:0006605">
    <property type="term" value="P:protein targeting"/>
    <property type="evidence" value="ECO:0007669"/>
    <property type="project" value="UniProtKB-UniRule"/>
</dbReference>
<evidence type="ECO:0000256" key="5">
    <source>
        <dbReference type="ARBA" id="ARBA00022989"/>
    </source>
</evidence>
<dbReference type="NCBIfam" id="TIGR01401">
    <property type="entry name" value="fliR_like_III"/>
    <property type="match status" value="1"/>
</dbReference>
<evidence type="ECO:0000256" key="7">
    <source>
        <dbReference type="RuleBase" id="RU362072"/>
    </source>
</evidence>
<dbReference type="PRINTS" id="PR00953">
    <property type="entry name" value="TYPE3IMRPROT"/>
</dbReference>
<dbReference type="Pfam" id="PF01311">
    <property type="entry name" value="Bac_export_1"/>
    <property type="match status" value="1"/>
</dbReference>
<dbReference type="EMBL" id="PGGC01000031">
    <property type="protein sequence ID" value="PJG60121.1"/>
    <property type="molecule type" value="Genomic_DNA"/>
</dbReference>
<dbReference type="GO" id="GO:0005886">
    <property type="term" value="C:plasma membrane"/>
    <property type="evidence" value="ECO:0007669"/>
    <property type="project" value="UniProtKB-SubCell"/>
</dbReference>
<keyword evidence="6 7" id="KW-0472">Membrane</keyword>
<protein>
    <submittedName>
        <fullName evidence="8">EscT/YscT/HrcT family type III secretion system export apparatus protein</fullName>
    </submittedName>
</protein>
<dbReference type="PANTHER" id="PTHR30065">
    <property type="entry name" value="FLAGELLAR BIOSYNTHETIC PROTEIN FLIR"/>
    <property type="match status" value="1"/>
</dbReference>
<reference evidence="8 9" key="1">
    <citation type="submission" date="2017-11" db="EMBL/GenBank/DDBJ databases">
        <title>Draft genome sequence of environmental isolate Aeromonas cavernicola sp. nov. MDC 2508.</title>
        <authorList>
            <person name="Colston S.M."/>
            <person name="Navarro A."/>
            <person name="Martinez-Murcia A.J."/>
            <person name="Graf J."/>
        </authorList>
    </citation>
    <scope>NUCLEOTIDE SEQUENCE [LARGE SCALE GENOMIC DNA]</scope>
    <source>
        <strain evidence="8 9">MDC 2508</strain>
    </source>
</reference>
<feature type="transmembrane region" description="Helical" evidence="7">
    <location>
        <begin position="78"/>
        <end position="102"/>
    </location>
</feature>
<comment type="subcellular location">
    <subcellularLocation>
        <location evidence="1 7">Cell membrane</location>
        <topology evidence="1 7">Multi-pass membrane protein</topology>
    </subcellularLocation>
</comment>
<keyword evidence="4 7" id="KW-0812">Transmembrane</keyword>
<comment type="similarity">
    <text evidence="2 7">Belongs to the FliR/MopE/SpaR family.</text>
</comment>
<dbReference type="AlphaFoldDB" id="A0A2H9U7Y6"/>
<dbReference type="InterPro" id="IPR006304">
    <property type="entry name" value="T3SS_SpaR/YscT"/>
</dbReference>
<feature type="transmembrane region" description="Helical" evidence="7">
    <location>
        <begin position="128"/>
        <end position="147"/>
    </location>
</feature>
<evidence type="ECO:0000313" key="9">
    <source>
        <dbReference type="Proteomes" id="UP000235861"/>
    </source>
</evidence>
<dbReference type="Proteomes" id="UP000235861">
    <property type="component" value="Unassembled WGS sequence"/>
</dbReference>
<dbReference type="InterPro" id="IPR002010">
    <property type="entry name" value="T3SS_IM_R"/>
</dbReference>
<keyword evidence="5 7" id="KW-1133">Transmembrane helix</keyword>
<organism evidence="8 9">
    <name type="scientific">Aeromonas cavernicola</name>
    <dbReference type="NCBI Taxonomy" id="1006623"/>
    <lineage>
        <taxon>Bacteria</taxon>
        <taxon>Pseudomonadati</taxon>
        <taxon>Pseudomonadota</taxon>
        <taxon>Gammaproteobacteria</taxon>
        <taxon>Aeromonadales</taxon>
        <taxon>Aeromonadaceae</taxon>
        <taxon>Aeromonas</taxon>
    </lineage>
</organism>
<dbReference type="PANTHER" id="PTHR30065:SF1">
    <property type="entry name" value="SURFACE PRESENTATION OF ANTIGENS PROTEIN SPAR"/>
    <property type="match status" value="1"/>
</dbReference>
<comment type="caution">
    <text evidence="7">Lacks conserved residue(s) required for the propagation of feature annotation.</text>
</comment>
<sequence>MLSLVYFETHTWVASAAIGFARLAPVFFILPFLNGGILSGLLRISVTMLVAVGIWPHTLERMPNFQTIDFIFLFSREVMLGLLLGFLLAWPFWVFHALGSIIDNQRGATLSSTIDPANGVDTSEMANFLNIFAAVVYLQGGGMLLVLETFRESYVLCQPFGRCMPVLPMLWWFINNVASQALVVASPVIAALLLSEVLLGLLSRFSPQMNAFAISLTVKSGIAFFIILLYFSPVLPERVMQLAFPAAELPSWLKESKKD</sequence>
<evidence type="ECO:0000256" key="1">
    <source>
        <dbReference type="ARBA" id="ARBA00004651"/>
    </source>
</evidence>
<accession>A0A2H9U7Y6</accession>
<feature type="transmembrane region" description="Helical" evidence="7">
    <location>
        <begin position="211"/>
        <end position="231"/>
    </location>
</feature>